<dbReference type="Pfam" id="PF00072">
    <property type="entry name" value="Response_reg"/>
    <property type="match status" value="1"/>
</dbReference>
<feature type="transmembrane region" description="Helical" evidence="3">
    <location>
        <begin position="30"/>
        <end position="51"/>
    </location>
</feature>
<dbReference type="SMART" id="SM00387">
    <property type="entry name" value="HATPase_c"/>
    <property type="match status" value="1"/>
</dbReference>
<dbReference type="InterPro" id="IPR050956">
    <property type="entry name" value="2C_system_His_kinase"/>
</dbReference>
<dbReference type="Pfam" id="PF00512">
    <property type="entry name" value="HisKA"/>
    <property type="match status" value="1"/>
</dbReference>
<feature type="transmembrane region" description="Helical" evidence="3">
    <location>
        <begin position="7"/>
        <end position="24"/>
    </location>
</feature>
<accession>A0A8S1VCW6</accession>
<dbReference type="EMBL" id="CAJJDP010000062">
    <property type="protein sequence ID" value="CAD8174315.1"/>
    <property type="molecule type" value="Genomic_DNA"/>
</dbReference>
<dbReference type="SMART" id="SM00448">
    <property type="entry name" value="REC"/>
    <property type="match status" value="1"/>
</dbReference>
<dbReference type="AlphaFoldDB" id="A0A8S1VCW6"/>
<name>A0A8S1VCW6_PAROT</name>
<protein>
    <submittedName>
        <fullName evidence="6">Uncharacterized protein</fullName>
    </submittedName>
</protein>
<evidence type="ECO:0000313" key="7">
    <source>
        <dbReference type="Proteomes" id="UP000683925"/>
    </source>
</evidence>
<reference evidence="6" key="1">
    <citation type="submission" date="2021-01" db="EMBL/GenBank/DDBJ databases">
        <authorList>
            <consortium name="Genoscope - CEA"/>
            <person name="William W."/>
        </authorList>
    </citation>
    <scope>NUCLEOTIDE SEQUENCE</scope>
</reference>
<dbReference type="Proteomes" id="UP000683925">
    <property type="component" value="Unassembled WGS sequence"/>
</dbReference>
<dbReference type="GO" id="GO:0000155">
    <property type="term" value="F:phosphorelay sensor kinase activity"/>
    <property type="evidence" value="ECO:0007669"/>
    <property type="project" value="InterPro"/>
</dbReference>
<dbReference type="InterPro" id="IPR005467">
    <property type="entry name" value="His_kinase_dom"/>
</dbReference>
<keyword evidence="1 2" id="KW-0597">Phosphoprotein</keyword>
<evidence type="ECO:0000259" key="5">
    <source>
        <dbReference type="PROSITE" id="PS50110"/>
    </source>
</evidence>
<dbReference type="PROSITE" id="PS50110">
    <property type="entry name" value="RESPONSE_REGULATORY"/>
    <property type="match status" value="1"/>
</dbReference>
<evidence type="ECO:0000313" key="6">
    <source>
        <dbReference type="EMBL" id="CAD8174315.1"/>
    </source>
</evidence>
<comment type="caution">
    <text evidence="6">The sequence shown here is derived from an EMBL/GenBank/DDBJ whole genome shotgun (WGS) entry which is preliminary data.</text>
</comment>
<keyword evidence="3" id="KW-1133">Transmembrane helix</keyword>
<evidence type="ECO:0000256" key="2">
    <source>
        <dbReference type="PROSITE-ProRule" id="PRU00169"/>
    </source>
</evidence>
<dbReference type="InterPro" id="IPR003594">
    <property type="entry name" value="HATPase_dom"/>
</dbReference>
<dbReference type="OMA" id="SNIQQYY"/>
<proteinExistence type="predicted"/>
<keyword evidence="3" id="KW-0812">Transmembrane</keyword>
<evidence type="ECO:0000256" key="1">
    <source>
        <dbReference type="ARBA" id="ARBA00022553"/>
    </source>
</evidence>
<feature type="domain" description="Response regulatory" evidence="5">
    <location>
        <begin position="706"/>
        <end position="836"/>
    </location>
</feature>
<keyword evidence="3" id="KW-0472">Membrane</keyword>
<sequence>MKDREFFRGLILNCLTFCYSIYFYTMRNEVSNLLCLIVASIILITMFILRYANLQIKAIGTILCIQIDVICLIILNFVNLNVTTYAQLILCQYISKDLFRQTGSSGYYLISPQSLYYGTLFIGSIFQQVYTHVESNFTAESPQLILCLLMSLLDNGRREEKKPQRIQQITTAPIDTATANKMDGLAKRALSIIDQPSQDQSKDSFQKGYDDFSNIQQYYINPEIIYNSLEYFSEGLIILNVLDEQTHTYKISYMNNATRILFGKDQDVDILYILENLSSLHIQSQDCFEDLNSRRDSAQQKVGNLSSSKLCKSLFPTRDFMFCSLKQALTDIQLHEKYQTMNMNMKDLLEKIIKSRRQDSITVNTHVDFNFIDNQKPLKISQNLAYSRQDNDRLMEFKLTLQKEKTILIICRDVTHRQKIRYLREYDIQKSKMLSFVSHEYRQPLGCIIQMIECALQQKVIQKNVEITEDLQAALDNSKYMLNLSNDLLDLAQIKNGKFKIQKVPFNLEKLIADSIKMFALKAKIKDLQLVCDYNISLPKFIISDKNRIKQIIVNLLSNAFKFTCTRIQVIVDLQGNQKLRIGVKDDGIGISQEEQQVLFKAFSKVNSEESKKLNEQGVGLGLVISNQIAQNIGCSGLNIESNKDQNNHFSFFYFDIMMEIPTNKKKVPSFKIPQITPQYQEVDEITTFNQECQKIALEVFPQCCHYLIVDDDCFNGYAFKRILMGLQSKYTSSFQQFDVEYVSSGKDSLSKIQEKKCNKVCQGYKLIFMDVEMPVMNGMQTTKYILNINPKQLIVGCSGYSDIQEKQKCLEAGMVDYLTKPVMEQDLIQILQKYQ</sequence>
<dbReference type="SMART" id="SM00388">
    <property type="entry name" value="HisKA"/>
    <property type="match status" value="1"/>
</dbReference>
<gene>
    <name evidence="6" type="ORF">POCTA_138.1.T0630239</name>
</gene>
<dbReference type="InterPro" id="IPR003661">
    <property type="entry name" value="HisK_dim/P_dom"/>
</dbReference>
<organism evidence="6 7">
    <name type="scientific">Paramecium octaurelia</name>
    <dbReference type="NCBI Taxonomy" id="43137"/>
    <lineage>
        <taxon>Eukaryota</taxon>
        <taxon>Sar</taxon>
        <taxon>Alveolata</taxon>
        <taxon>Ciliophora</taxon>
        <taxon>Intramacronucleata</taxon>
        <taxon>Oligohymenophorea</taxon>
        <taxon>Peniculida</taxon>
        <taxon>Parameciidae</taxon>
        <taxon>Paramecium</taxon>
    </lineage>
</organism>
<feature type="domain" description="Histidine kinase" evidence="4">
    <location>
        <begin position="436"/>
        <end position="665"/>
    </location>
</feature>
<dbReference type="Pfam" id="PF02518">
    <property type="entry name" value="HATPase_c"/>
    <property type="match status" value="1"/>
</dbReference>
<dbReference type="PANTHER" id="PTHR43719">
    <property type="entry name" value="TWO-COMPONENT HISTIDINE KINASE"/>
    <property type="match status" value="1"/>
</dbReference>
<feature type="modified residue" description="4-aspartylphosphate" evidence="2">
    <location>
        <position position="771"/>
    </location>
</feature>
<dbReference type="PROSITE" id="PS50109">
    <property type="entry name" value="HIS_KIN"/>
    <property type="match status" value="1"/>
</dbReference>
<evidence type="ECO:0000256" key="3">
    <source>
        <dbReference type="SAM" id="Phobius"/>
    </source>
</evidence>
<dbReference type="OrthoDB" id="60033at2759"/>
<dbReference type="PANTHER" id="PTHR43719:SF28">
    <property type="entry name" value="PEROXIDE STRESS-ACTIVATED HISTIDINE KINASE MAK1-RELATED"/>
    <property type="match status" value="1"/>
</dbReference>
<evidence type="ECO:0000259" key="4">
    <source>
        <dbReference type="PROSITE" id="PS50109"/>
    </source>
</evidence>
<dbReference type="InterPro" id="IPR001789">
    <property type="entry name" value="Sig_transdc_resp-reg_receiver"/>
</dbReference>
<dbReference type="CDD" id="cd17546">
    <property type="entry name" value="REC_hyHK_CKI1_RcsC-like"/>
    <property type="match status" value="1"/>
</dbReference>
<feature type="transmembrane region" description="Helical" evidence="3">
    <location>
        <begin position="58"/>
        <end position="78"/>
    </location>
</feature>
<keyword evidence="7" id="KW-1185">Reference proteome</keyword>